<reference evidence="3 4" key="1">
    <citation type="journal article" date="2020" name="ISME J.">
        <title>Uncovering the hidden diversity of litter-decomposition mechanisms in mushroom-forming fungi.</title>
        <authorList>
            <person name="Floudas D."/>
            <person name="Bentzer J."/>
            <person name="Ahren D."/>
            <person name="Johansson T."/>
            <person name="Persson P."/>
            <person name="Tunlid A."/>
        </authorList>
    </citation>
    <scope>NUCLEOTIDE SEQUENCE [LARGE SCALE GENOMIC DNA]</scope>
    <source>
        <strain evidence="3 4">CBS 661.87</strain>
    </source>
</reference>
<dbReference type="Proteomes" id="UP000565441">
    <property type="component" value="Unassembled WGS sequence"/>
</dbReference>
<feature type="domain" description="Mug135-like C-terminal" evidence="2">
    <location>
        <begin position="38"/>
        <end position="114"/>
    </location>
</feature>
<dbReference type="AlphaFoldDB" id="A0A8H5M845"/>
<keyword evidence="4" id="KW-1185">Reference proteome</keyword>
<comment type="caution">
    <text evidence="3">The sequence shown here is derived from an EMBL/GenBank/DDBJ whole genome shotgun (WGS) entry which is preliminary data.</text>
</comment>
<evidence type="ECO:0000256" key="1">
    <source>
        <dbReference type="ARBA" id="ARBA00005788"/>
    </source>
</evidence>
<evidence type="ECO:0000313" key="3">
    <source>
        <dbReference type="EMBL" id="KAF5384383.1"/>
    </source>
</evidence>
<evidence type="ECO:0000259" key="2">
    <source>
        <dbReference type="Pfam" id="PF08593"/>
    </source>
</evidence>
<dbReference type="OrthoDB" id="3230244at2759"/>
<gene>
    <name evidence="3" type="ORF">D9615_003137</name>
</gene>
<dbReference type="EMBL" id="JAACJP010000005">
    <property type="protein sequence ID" value="KAF5384383.1"/>
    <property type="molecule type" value="Genomic_DNA"/>
</dbReference>
<organism evidence="3 4">
    <name type="scientific">Tricholomella constricta</name>
    <dbReference type="NCBI Taxonomy" id="117010"/>
    <lineage>
        <taxon>Eukaryota</taxon>
        <taxon>Fungi</taxon>
        <taxon>Dikarya</taxon>
        <taxon>Basidiomycota</taxon>
        <taxon>Agaricomycotina</taxon>
        <taxon>Agaricomycetes</taxon>
        <taxon>Agaricomycetidae</taxon>
        <taxon>Agaricales</taxon>
        <taxon>Tricholomatineae</taxon>
        <taxon>Lyophyllaceae</taxon>
        <taxon>Tricholomella</taxon>
    </lineage>
</organism>
<name>A0A8H5M845_9AGAR</name>
<dbReference type="Pfam" id="PF08593">
    <property type="entry name" value="Mug135_C"/>
    <property type="match status" value="1"/>
</dbReference>
<proteinExistence type="inferred from homology"/>
<comment type="similarity">
    <text evidence="1">Belongs to the UPF0612 family.</text>
</comment>
<evidence type="ECO:0000313" key="4">
    <source>
        <dbReference type="Proteomes" id="UP000565441"/>
    </source>
</evidence>
<protein>
    <recommendedName>
        <fullName evidence="2">Mug135-like C-terminal domain-containing protein</fullName>
    </recommendedName>
</protein>
<dbReference type="InterPro" id="IPR013902">
    <property type="entry name" value="Mug135-like_C"/>
</dbReference>
<accession>A0A8H5M845</accession>
<sequence>MSGGEPAWFQAAFNRAIEPIKIELRRELGKTMRICALSYNETCGTGDAATLYVVPFENGEYPTEPPHNLPALTSPKIVRELNVNEANSYYKGYGLPGWPPLEHRIAKILHAIGCGPPPHFD</sequence>